<dbReference type="AlphaFoldDB" id="A0A9P8HAD9"/>
<evidence type="ECO:0000313" key="1">
    <source>
        <dbReference type="EMBL" id="KAH0523158.1"/>
    </source>
</evidence>
<dbReference type="EMBL" id="JAIMJC010000006">
    <property type="protein sequence ID" value="KAH0523158.1"/>
    <property type="molecule type" value="Genomic_DNA"/>
</dbReference>
<accession>A0A9P8HAD9</accession>
<proteinExistence type="predicted"/>
<dbReference type="Proteomes" id="UP000826573">
    <property type="component" value="Unassembled WGS sequence"/>
</dbReference>
<sequence length="200" mass="23396">MLVTRIIKGNPALKMQQLLQIFRGSEVEELCFDLSRFNSKKYPVSDFVRSLINHQDNPDLLSYEHTLKYAEFPNLDAKDDEKEVFGDDVHYEHAEVFLILDWLRNDKKVREIVELTVPDRLVNPHNEVKIGNYLKMFQVQVLNWRFLDLSITVLPDQETKERIKELHLYASGKRAAISHWTSENGISTLPNVSIELIVQF</sequence>
<protein>
    <submittedName>
        <fullName evidence="1">Uncharacterized protein</fullName>
    </submittedName>
</protein>
<name>A0A9P8HAD9_9HYPO</name>
<gene>
    <name evidence="1" type="ORF">TsFJ059_008202</name>
</gene>
<comment type="caution">
    <text evidence="1">The sequence shown here is derived from an EMBL/GenBank/DDBJ whole genome shotgun (WGS) entry which is preliminary data.</text>
</comment>
<keyword evidence="2" id="KW-1185">Reference proteome</keyword>
<organism evidence="1 2">
    <name type="scientific">Trichoderma semiorbis</name>
    <dbReference type="NCBI Taxonomy" id="1491008"/>
    <lineage>
        <taxon>Eukaryota</taxon>
        <taxon>Fungi</taxon>
        <taxon>Dikarya</taxon>
        <taxon>Ascomycota</taxon>
        <taxon>Pezizomycotina</taxon>
        <taxon>Sordariomycetes</taxon>
        <taxon>Hypocreomycetidae</taxon>
        <taxon>Hypocreales</taxon>
        <taxon>Hypocreaceae</taxon>
        <taxon>Trichoderma</taxon>
    </lineage>
</organism>
<reference evidence="1 2" key="1">
    <citation type="submission" date="2021-08" db="EMBL/GenBank/DDBJ databases">
        <title>The highly contiguous genome resource for Trichoderma semiorbis FJ059, a fungal antagonistic to plant pathogens.</title>
        <authorList>
            <person name="Liu T."/>
        </authorList>
    </citation>
    <scope>NUCLEOTIDE SEQUENCE [LARGE SCALE GENOMIC DNA]</scope>
    <source>
        <strain evidence="1 2">FJ059</strain>
    </source>
</reference>
<evidence type="ECO:0000313" key="2">
    <source>
        <dbReference type="Proteomes" id="UP000826573"/>
    </source>
</evidence>